<dbReference type="SUPFAM" id="SSF52172">
    <property type="entry name" value="CheY-like"/>
    <property type="match status" value="1"/>
</dbReference>
<feature type="transmembrane region" description="Helical" evidence="5">
    <location>
        <begin position="210"/>
        <end position="233"/>
    </location>
</feature>
<evidence type="ECO:0000256" key="4">
    <source>
        <dbReference type="PROSITE-ProRule" id="PRU00169"/>
    </source>
</evidence>
<dbReference type="PROSITE" id="PS50924">
    <property type="entry name" value="MHYT"/>
    <property type="match status" value="1"/>
</dbReference>
<feature type="domain" description="PAS" evidence="8">
    <location>
        <begin position="251"/>
        <end position="296"/>
    </location>
</feature>
<gene>
    <name evidence="11" type="ORF">I5Q09_14575</name>
</gene>
<dbReference type="EC" id="2.7.13.3" evidence="2"/>
<feature type="transmembrane region" description="Helical" evidence="5">
    <location>
        <begin position="6"/>
        <end position="29"/>
    </location>
</feature>
<dbReference type="InterPro" id="IPR036097">
    <property type="entry name" value="HisK_dim/P_sf"/>
</dbReference>
<dbReference type="PROSITE" id="PS50109">
    <property type="entry name" value="HIS_KIN"/>
    <property type="match status" value="1"/>
</dbReference>
<keyword evidence="5" id="KW-1133">Transmembrane helix</keyword>
<keyword evidence="5" id="KW-0812">Transmembrane</keyword>
<feature type="domain" description="MHYT" evidence="10">
    <location>
        <begin position="5"/>
        <end position="193"/>
    </location>
</feature>
<dbReference type="SMART" id="SM00387">
    <property type="entry name" value="HATPase_c"/>
    <property type="match status" value="1"/>
</dbReference>
<comment type="caution">
    <text evidence="11">The sequence shown here is derived from an EMBL/GenBank/DDBJ whole genome shotgun (WGS) entry which is preliminary data.</text>
</comment>
<dbReference type="SMART" id="SM00448">
    <property type="entry name" value="REC"/>
    <property type="match status" value="1"/>
</dbReference>
<dbReference type="CDD" id="cd00130">
    <property type="entry name" value="PAS"/>
    <property type="match status" value="1"/>
</dbReference>
<feature type="modified residue" description="4-aspartylphosphate" evidence="4">
    <location>
        <position position="687"/>
    </location>
</feature>
<dbReference type="PANTHER" id="PTHR43065:SF49">
    <property type="entry name" value="HISTIDINE KINASE"/>
    <property type="match status" value="1"/>
</dbReference>
<dbReference type="Pfam" id="PF00512">
    <property type="entry name" value="HisKA"/>
    <property type="match status" value="1"/>
</dbReference>
<protein>
    <recommendedName>
        <fullName evidence="2">histidine kinase</fullName>
        <ecNumber evidence="2">2.7.13.3</ecNumber>
    </recommendedName>
</protein>
<evidence type="ECO:0000313" key="11">
    <source>
        <dbReference type="EMBL" id="MBH3439909.1"/>
    </source>
</evidence>
<dbReference type="SUPFAM" id="SSF55785">
    <property type="entry name" value="PYP-like sensor domain (PAS domain)"/>
    <property type="match status" value="1"/>
</dbReference>
<evidence type="ECO:0000256" key="1">
    <source>
        <dbReference type="ARBA" id="ARBA00000085"/>
    </source>
</evidence>
<dbReference type="SUPFAM" id="SSF55874">
    <property type="entry name" value="ATPase domain of HSP90 chaperone/DNA topoisomerase II/histidine kinase"/>
    <property type="match status" value="1"/>
</dbReference>
<feature type="transmembrane region" description="Helical" evidence="5">
    <location>
        <begin position="170"/>
        <end position="190"/>
    </location>
</feature>
<reference evidence="11 12" key="1">
    <citation type="submission" date="2020-11" db="EMBL/GenBank/DDBJ databases">
        <title>Enhanced detection system for hospital associated transmission using whole genome sequencing surveillance.</title>
        <authorList>
            <person name="Harrison L.H."/>
            <person name="Van Tyne D."/>
            <person name="Marsh J.W."/>
            <person name="Griffith M.P."/>
            <person name="Snyder D.J."/>
            <person name="Cooper V.S."/>
            <person name="Mustapha M."/>
        </authorList>
    </citation>
    <scope>NUCLEOTIDE SEQUENCE [LARGE SCALE GENOMIC DNA]</scope>
    <source>
        <strain evidence="11 12">PSB00013</strain>
    </source>
</reference>
<dbReference type="PANTHER" id="PTHR43065">
    <property type="entry name" value="SENSOR HISTIDINE KINASE"/>
    <property type="match status" value="1"/>
</dbReference>
<dbReference type="Pfam" id="PF02518">
    <property type="entry name" value="HATPase_c"/>
    <property type="match status" value="1"/>
</dbReference>
<evidence type="ECO:0000256" key="5">
    <source>
        <dbReference type="PROSITE-ProRule" id="PRU00244"/>
    </source>
</evidence>
<dbReference type="InterPro" id="IPR001789">
    <property type="entry name" value="Sig_transdc_resp-reg_receiver"/>
</dbReference>
<dbReference type="Proteomes" id="UP000638986">
    <property type="component" value="Unassembled WGS sequence"/>
</dbReference>
<dbReference type="SMART" id="SM00091">
    <property type="entry name" value="PAS"/>
    <property type="match status" value="1"/>
</dbReference>
<dbReference type="PROSITE" id="PS50113">
    <property type="entry name" value="PAC"/>
    <property type="match status" value="1"/>
</dbReference>
<accession>A0ABS0MVE8</accession>
<keyword evidence="5" id="KW-0472">Membrane</keyword>
<evidence type="ECO:0000259" key="7">
    <source>
        <dbReference type="PROSITE" id="PS50110"/>
    </source>
</evidence>
<dbReference type="PROSITE" id="PS50112">
    <property type="entry name" value="PAS"/>
    <property type="match status" value="1"/>
</dbReference>
<dbReference type="PROSITE" id="PS50110">
    <property type="entry name" value="RESPONSE_REGULATORY"/>
    <property type="match status" value="1"/>
</dbReference>
<dbReference type="Pfam" id="PF00072">
    <property type="entry name" value="Response_reg"/>
    <property type="match status" value="1"/>
</dbReference>
<dbReference type="InterPro" id="IPR001610">
    <property type="entry name" value="PAC"/>
</dbReference>
<name>A0ABS0MVE8_PSELU</name>
<dbReference type="EMBL" id="JADTXM010000009">
    <property type="protein sequence ID" value="MBH3439909.1"/>
    <property type="molecule type" value="Genomic_DNA"/>
</dbReference>
<dbReference type="CDD" id="cd00082">
    <property type="entry name" value="HisKA"/>
    <property type="match status" value="1"/>
</dbReference>
<dbReference type="RefSeq" id="WP_197872596.1">
    <property type="nucleotide sequence ID" value="NZ_JADTXM010000009.1"/>
</dbReference>
<dbReference type="Pfam" id="PF03707">
    <property type="entry name" value="MHYT"/>
    <property type="match status" value="2"/>
</dbReference>
<keyword evidence="3 4" id="KW-0597">Phosphoprotein</keyword>
<feature type="transmembrane region" description="Helical" evidence="5">
    <location>
        <begin position="104"/>
        <end position="127"/>
    </location>
</feature>
<dbReference type="PRINTS" id="PR00344">
    <property type="entry name" value="BCTRLSENSOR"/>
</dbReference>
<sequence>MHGSYNVVLVCLSILIAITAGFTALDLAGRARTAMGWARHYWLLTAATALGGGVWAMHFVGMLAFEMPEMPMQYDVYLTVISLLVPVAVTSVSFLSVNHIKSKAGLLASGLFMGLGIASMHYLGMAAMDMPGSIDNDPFWVGVSILIAIGASVVSLWLSRRTNRLLARMLAALAMGIAISGMHYTAMHGASFNVTMPSGMTHYYGNVDQVTLAIAVSASTLLILFLALIAAMYDKRVAFMAQREADLLRLSEARFRSLYKKTPLPLYSLDDDGRLESVSEAWLTLLDYERKDVIGQPLSHFMTEASARKFIKHDWPGLFQTGEIKDLECRVVTRADEVLDVLVSARIEQDEQGAFLYVLGGLINITERKRVEEALRQSQKMEAIGQLTGGVAHDFNNLLAVVMGNLELLRKRLVNDPKGLALIENALLGAERGANLTQRLLGFARKQQLSPAAVDVPDLIRGMSQLFERSVGDGTQIDIHFPLTLSKAYVDGHQLEMVLLNLVVNARDAMPEGGTISLTAIERSINHASLSRLKPGRYVCLSVTDTGEGMDKETQARATEPFFTTKAVGKGTGLGLSMALGLAEQSGGQLLINSKQGQGTTIELWLPTAEVELIINQPALAIDKGLNSAEPSDKSLKILVVDDDTLVLRNTVAMLEDLGHTVLSAATGTAALEILRQEPRLDVLLTDLVMPEISGTRLAEMVRSERPDLPILLMSGYVDLSSYTDTALPKLAKPFTQRVLAKILNEASVAPKKAVVVPFR</sequence>
<dbReference type="SUPFAM" id="SSF47384">
    <property type="entry name" value="Homodimeric domain of signal transducing histidine kinase"/>
    <property type="match status" value="1"/>
</dbReference>
<evidence type="ECO:0000313" key="12">
    <source>
        <dbReference type="Proteomes" id="UP000638986"/>
    </source>
</evidence>
<dbReference type="NCBIfam" id="TIGR00229">
    <property type="entry name" value="sensory_box"/>
    <property type="match status" value="1"/>
</dbReference>
<dbReference type="Gene3D" id="1.10.287.130">
    <property type="match status" value="1"/>
</dbReference>
<feature type="transmembrane region" description="Helical" evidence="5">
    <location>
        <begin position="139"/>
        <end position="158"/>
    </location>
</feature>
<feature type="transmembrane region" description="Helical" evidence="5">
    <location>
        <begin position="76"/>
        <end position="97"/>
    </location>
</feature>
<dbReference type="InterPro" id="IPR035965">
    <property type="entry name" value="PAS-like_dom_sf"/>
</dbReference>
<evidence type="ECO:0000256" key="2">
    <source>
        <dbReference type="ARBA" id="ARBA00012438"/>
    </source>
</evidence>
<organism evidence="11 12">
    <name type="scientific">Pseudomonas luteola</name>
    <dbReference type="NCBI Taxonomy" id="47886"/>
    <lineage>
        <taxon>Bacteria</taxon>
        <taxon>Pseudomonadati</taxon>
        <taxon>Pseudomonadota</taxon>
        <taxon>Gammaproteobacteria</taxon>
        <taxon>Pseudomonadales</taxon>
        <taxon>Pseudomonadaceae</taxon>
        <taxon>Pseudomonas</taxon>
    </lineage>
</organism>
<dbReference type="InterPro" id="IPR011006">
    <property type="entry name" value="CheY-like_superfamily"/>
</dbReference>
<evidence type="ECO:0000256" key="3">
    <source>
        <dbReference type="ARBA" id="ARBA00022553"/>
    </source>
</evidence>
<dbReference type="Gene3D" id="3.30.565.10">
    <property type="entry name" value="Histidine kinase-like ATPase, C-terminal domain"/>
    <property type="match status" value="1"/>
</dbReference>
<comment type="catalytic activity">
    <reaction evidence="1">
        <text>ATP + protein L-histidine = ADP + protein N-phospho-L-histidine.</text>
        <dbReference type="EC" id="2.7.13.3"/>
    </reaction>
</comment>
<dbReference type="InterPro" id="IPR005330">
    <property type="entry name" value="MHYT_dom"/>
</dbReference>
<dbReference type="SMART" id="SM00086">
    <property type="entry name" value="PAC"/>
    <property type="match status" value="1"/>
</dbReference>
<evidence type="ECO:0000259" key="10">
    <source>
        <dbReference type="PROSITE" id="PS50924"/>
    </source>
</evidence>
<dbReference type="Pfam" id="PF13426">
    <property type="entry name" value="PAS_9"/>
    <property type="match status" value="1"/>
</dbReference>
<dbReference type="SMART" id="SM00388">
    <property type="entry name" value="HisKA"/>
    <property type="match status" value="1"/>
</dbReference>
<evidence type="ECO:0000259" key="8">
    <source>
        <dbReference type="PROSITE" id="PS50112"/>
    </source>
</evidence>
<dbReference type="Gene3D" id="3.30.450.20">
    <property type="entry name" value="PAS domain"/>
    <property type="match status" value="1"/>
</dbReference>
<dbReference type="InterPro" id="IPR000014">
    <property type="entry name" value="PAS"/>
</dbReference>
<dbReference type="InterPro" id="IPR003594">
    <property type="entry name" value="HATPase_dom"/>
</dbReference>
<feature type="domain" description="PAC" evidence="9">
    <location>
        <begin position="325"/>
        <end position="377"/>
    </location>
</feature>
<feature type="domain" description="Response regulatory" evidence="7">
    <location>
        <begin position="637"/>
        <end position="748"/>
    </location>
</feature>
<dbReference type="Gene3D" id="3.40.50.2300">
    <property type="match status" value="1"/>
</dbReference>
<evidence type="ECO:0000259" key="9">
    <source>
        <dbReference type="PROSITE" id="PS50113"/>
    </source>
</evidence>
<dbReference type="InterPro" id="IPR000700">
    <property type="entry name" value="PAS-assoc_C"/>
</dbReference>
<dbReference type="InterPro" id="IPR005467">
    <property type="entry name" value="His_kinase_dom"/>
</dbReference>
<dbReference type="InterPro" id="IPR004358">
    <property type="entry name" value="Sig_transdc_His_kin-like_C"/>
</dbReference>
<dbReference type="InterPro" id="IPR036890">
    <property type="entry name" value="HATPase_C_sf"/>
</dbReference>
<feature type="domain" description="Histidine kinase" evidence="6">
    <location>
        <begin position="390"/>
        <end position="610"/>
    </location>
</feature>
<dbReference type="InterPro" id="IPR003661">
    <property type="entry name" value="HisK_dim/P_dom"/>
</dbReference>
<evidence type="ECO:0000259" key="6">
    <source>
        <dbReference type="PROSITE" id="PS50109"/>
    </source>
</evidence>
<proteinExistence type="predicted"/>
<feature type="transmembrane region" description="Helical" evidence="5">
    <location>
        <begin position="41"/>
        <end position="64"/>
    </location>
</feature>